<evidence type="ECO:0000313" key="7">
    <source>
        <dbReference type="EMBL" id="SFP69674.1"/>
    </source>
</evidence>
<dbReference type="Gene3D" id="1.20.1740.10">
    <property type="entry name" value="Amino acid/polyamine transporter I"/>
    <property type="match status" value="1"/>
</dbReference>
<reference evidence="8" key="1">
    <citation type="submission" date="2016-10" db="EMBL/GenBank/DDBJ databases">
        <authorList>
            <person name="Varghese N."/>
            <person name="Submissions S."/>
        </authorList>
    </citation>
    <scope>NUCLEOTIDE SEQUENCE [LARGE SCALE GENOMIC DNA]</scope>
    <source>
        <strain evidence="8">JCM 15604</strain>
    </source>
</reference>
<evidence type="ECO:0000256" key="3">
    <source>
        <dbReference type="ARBA" id="ARBA00022692"/>
    </source>
</evidence>
<protein>
    <submittedName>
        <fullName evidence="7">Ethanolamine permease</fullName>
    </submittedName>
</protein>
<dbReference type="PANTHER" id="PTHR42770">
    <property type="entry name" value="AMINO ACID TRANSPORTER-RELATED"/>
    <property type="match status" value="1"/>
</dbReference>
<evidence type="ECO:0000256" key="6">
    <source>
        <dbReference type="SAM" id="Phobius"/>
    </source>
</evidence>
<dbReference type="OrthoDB" id="9762947at2"/>
<keyword evidence="3 6" id="KW-0812">Transmembrane</keyword>
<keyword evidence="2" id="KW-1003">Cell membrane</keyword>
<feature type="transmembrane region" description="Helical" evidence="6">
    <location>
        <begin position="375"/>
        <end position="394"/>
    </location>
</feature>
<name>A0A1I5SFX2_9GAMM</name>
<dbReference type="InterPro" id="IPR002293">
    <property type="entry name" value="AA/rel_permease1"/>
</dbReference>
<evidence type="ECO:0000313" key="8">
    <source>
        <dbReference type="Proteomes" id="UP000182025"/>
    </source>
</evidence>
<organism evidence="7 8">
    <name type="scientific">Ectopseudomonas toyotomiensis</name>
    <dbReference type="NCBI Taxonomy" id="554344"/>
    <lineage>
        <taxon>Bacteria</taxon>
        <taxon>Pseudomonadati</taxon>
        <taxon>Pseudomonadota</taxon>
        <taxon>Gammaproteobacteria</taxon>
        <taxon>Pseudomonadales</taxon>
        <taxon>Pseudomonadaceae</taxon>
        <taxon>Ectopseudomonas</taxon>
    </lineage>
</organism>
<dbReference type="InterPro" id="IPR004757">
    <property type="entry name" value="EtNH_permease"/>
</dbReference>
<feature type="transmembrane region" description="Helical" evidence="6">
    <location>
        <begin position="307"/>
        <end position="327"/>
    </location>
</feature>
<dbReference type="GO" id="GO:0005886">
    <property type="term" value="C:plasma membrane"/>
    <property type="evidence" value="ECO:0007669"/>
    <property type="project" value="UniProtKB-SubCell"/>
</dbReference>
<gene>
    <name evidence="7" type="ORF">SAMN05216177_104238</name>
</gene>
<feature type="transmembrane region" description="Helical" evidence="6">
    <location>
        <begin position="213"/>
        <end position="235"/>
    </location>
</feature>
<feature type="transmembrane region" description="Helical" evidence="6">
    <location>
        <begin position="415"/>
        <end position="433"/>
    </location>
</feature>
<dbReference type="PIRSF" id="PIRSF006060">
    <property type="entry name" value="AA_transporter"/>
    <property type="match status" value="1"/>
</dbReference>
<dbReference type="Proteomes" id="UP000182025">
    <property type="component" value="Unassembled WGS sequence"/>
</dbReference>
<feature type="transmembrane region" description="Helical" evidence="6">
    <location>
        <begin position="34"/>
        <end position="56"/>
    </location>
</feature>
<proteinExistence type="predicted"/>
<evidence type="ECO:0000256" key="1">
    <source>
        <dbReference type="ARBA" id="ARBA00004651"/>
    </source>
</evidence>
<accession>A0A1I5SFX2</accession>
<keyword evidence="5 6" id="KW-0472">Membrane</keyword>
<dbReference type="RefSeq" id="WP_074915032.1">
    <property type="nucleotide sequence ID" value="NZ_FOXK01000004.1"/>
</dbReference>
<feature type="transmembrane region" description="Helical" evidence="6">
    <location>
        <begin position="147"/>
        <end position="164"/>
    </location>
</feature>
<feature type="transmembrane region" description="Helical" evidence="6">
    <location>
        <begin position="171"/>
        <end position="193"/>
    </location>
</feature>
<dbReference type="GO" id="GO:0022857">
    <property type="term" value="F:transmembrane transporter activity"/>
    <property type="evidence" value="ECO:0007669"/>
    <property type="project" value="InterPro"/>
</dbReference>
<feature type="transmembrane region" description="Helical" evidence="6">
    <location>
        <begin position="68"/>
        <end position="89"/>
    </location>
</feature>
<dbReference type="NCBIfam" id="TIGR00908">
    <property type="entry name" value="2A0305"/>
    <property type="match status" value="1"/>
</dbReference>
<dbReference type="EMBL" id="FOXK01000004">
    <property type="protein sequence ID" value="SFP69674.1"/>
    <property type="molecule type" value="Genomic_DNA"/>
</dbReference>
<feature type="transmembrane region" description="Helical" evidence="6">
    <location>
        <begin position="352"/>
        <end position="369"/>
    </location>
</feature>
<sequence>MSIQQEQTISLARGVETENVDAQYFQNRQLKQGAAGWVLLIGLGVAYVISGDFAGWNFGLAQGGWGGMFLATLLMAAMYLCMCFSMAELSSMIPTAGGGYGFVRTAFGPWGGFFAGAAILLEYAIAPAAIAVFIGAYCESLFGVGGWPIYLAFYTLFIGIHVLGAGEALKVMFVITAVAAIALGLFIVAMVPHVEIANLFDIPASEAKGASSFLPFGYVGIWAAIPYAMWFFLAVEGVALAAEETKNPARDLPRGLIGSMLLLLIFAALILLVGPGAAGAEALMDSGNPLVAALEAVYGGSTWMSQFVNLVGLAGLIASFFSVIYAYSRQIFALSRAGYLPRKLSVTNRNKAPVHALVIPGFIGFGLSLTGQGDLLILVVVFGATLSYVLMMAAHISLRIRRPDMQRPYRTPGGIVTSSFALILAAIALVAGFLVDPKVMMGTAAIYGLFIAYFALYSRHHLVSGTPEEEFAAIQKAEEAPH</sequence>
<feature type="transmembrane region" description="Helical" evidence="6">
    <location>
        <begin position="439"/>
        <end position="457"/>
    </location>
</feature>
<evidence type="ECO:0000256" key="2">
    <source>
        <dbReference type="ARBA" id="ARBA00022475"/>
    </source>
</evidence>
<dbReference type="AlphaFoldDB" id="A0A1I5SFX2"/>
<keyword evidence="8" id="KW-1185">Reference proteome</keyword>
<comment type="subcellular location">
    <subcellularLocation>
        <location evidence="1">Cell membrane</location>
        <topology evidence="1">Multi-pass membrane protein</topology>
    </subcellularLocation>
</comment>
<keyword evidence="4 6" id="KW-1133">Transmembrane helix</keyword>
<dbReference type="Pfam" id="PF13520">
    <property type="entry name" value="AA_permease_2"/>
    <property type="match status" value="1"/>
</dbReference>
<feature type="transmembrane region" description="Helical" evidence="6">
    <location>
        <begin position="110"/>
        <end position="135"/>
    </location>
</feature>
<feature type="transmembrane region" description="Helical" evidence="6">
    <location>
        <begin position="256"/>
        <end position="278"/>
    </location>
</feature>
<dbReference type="PANTHER" id="PTHR42770:SF7">
    <property type="entry name" value="MEMBRANE PROTEIN"/>
    <property type="match status" value="1"/>
</dbReference>
<evidence type="ECO:0000256" key="4">
    <source>
        <dbReference type="ARBA" id="ARBA00022989"/>
    </source>
</evidence>
<evidence type="ECO:0000256" key="5">
    <source>
        <dbReference type="ARBA" id="ARBA00023136"/>
    </source>
</evidence>
<dbReference type="InterPro" id="IPR050367">
    <property type="entry name" value="APC_superfamily"/>
</dbReference>